<gene>
    <name evidence="6" type="primary">MED18</name>
    <name evidence="7" type="ORF">Fcan01_08031</name>
</gene>
<dbReference type="Proteomes" id="UP000198287">
    <property type="component" value="Unassembled WGS sequence"/>
</dbReference>
<evidence type="ECO:0000256" key="1">
    <source>
        <dbReference type="ARBA" id="ARBA00004123"/>
    </source>
</evidence>
<evidence type="ECO:0000256" key="6">
    <source>
        <dbReference type="RuleBase" id="RU364150"/>
    </source>
</evidence>
<comment type="caution">
    <text evidence="7">The sequence shown here is derived from an EMBL/GenBank/DDBJ whole genome shotgun (WGS) entry which is preliminary data.</text>
</comment>
<keyword evidence="3 6" id="KW-0805">Transcription regulation</keyword>
<dbReference type="AlphaFoldDB" id="A0A226EKS9"/>
<comment type="similarity">
    <text evidence="2 6">Belongs to the Mediator complex subunit 18 family.</text>
</comment>
<reference evidence="7 8" key="1">
    <citation type="submission" date="2015-12" db="EMBL/GenBank/DDBJ databases">
        <title>The genome of Folsomia candida.</title>
        <authorList>
            <person name="Faddeeva A."/>
            <person name="Derks M.F."/>
            <person name="Anvar Y."/>
            <person name="Smit S."/>
            <person name="Van Straalen N."/>
            <person name="Roelofs D."/>
        </authorList>
    </citation>
    <scope>NUCLEOTIDE SEQUENCE [LARGE SCALE GENOMIC DNA]</scope>
    <source>
        <strain evidence="7 8">VU population</strain>
        <tissue evidence="7">Whole body</tissue>
    </source>
</reference>
<evidence type="ECO:0000256" key="3">
    <source>
        <dbReference type="ARBA" id="ARBA00023015"/>
    </source>
</evidence>
<comment type="function">
    <text evidence="6">Component of the Mediator complex, a coactivator involved in the regulated transcription of nearly all RNA polymerase II-dependent genes. Mediator functions as a bridge to convey information from gene-specific regulatory proteins to the basal RNA polymerase II transcription machinery. Mediator is recruited to promoters by direct interactions with regulatory proteins and serves as a scaffold for the assembly of a functional preinitiation complex with RNA polymerase II and the general transcription factors.</text>
</comment>
<dbReference type="STRING" id="158441.A0A226EKS9"/>
<dbReference type="GO" id="GO:0016592">
    <property type="term" value="C:mediator complex"/>
    <property type="evidence" value="ECO:0007669"/>
    <property type="project" value="InterPro"/>
</dbReference>
<dbReference type="PANTHER" id="PTHR13321:SF2">
    <property type="entry name" value="MEDIATOR OF RNA POLYMERASE II TRANSCRIPTION SUBUNIT 18"/>
    <property type="match status" value="1"/>
</dbReference>
<evidence type="ECO:0000256" key="5">
    <source>
        <dbReference type="ARBA" id="ARBA00023242"/>
    </source>
</evidence>
<dbReference type="OrthoDB" id="10018982at2759"/>
<dbReference type="Pfam" id="PF09637">
    <property type="entry name" value="Med18"/>
    <property type="match status" value="1"/>
</dbReference>
<protein>
    <recommendedName>
        <fullName evidence="6">Mediator of RNA polymerase II transcription subunit 18</fullName>
    </recommendedName>
    <alternativeName>
        <fullName evidence="6">Mediator complex subunit 18</fullName>
    </alternativeName>
</protein>
<dbReference type="GO" id="GO:0070847">
    <property type="term" value="C:core mediator complex"/>
    <property type="evidence" value="ECO:0007669"/>
    <property type="project" value="TreeGrafter"/>
</dbReference>
<comment type="subcellular location">
    <subcellularLocation>
        <location evidence="1 6">Nucleus</location>
    </subcellularLocation>
</comment>
<dbReference type="PANTHER" id="PTHR13321">
    <property type="entry name" value="MEDIATOR OF RNA POLYMERASE II TRANSCRIPTION, SUBUNIT 18"/>
    <property type="match status" value="1"/>
</dbReference>
<dbReference type="OMA" id="ARGYMFR"/>
<evidence type="ECO:0000313" key="7">
    <source>
        <dbReference type="EMBL" id="OXA57818.1"/>
    </source>
</evidence>
<keyword evidence="6" id="KW-0010">Activator</keyword>
<keyword evidence="8" id="KW-1185">Reference proteome</keyword>
<dbReference type="GO" id="GO:0006357">
    <property type="term" value="P:regulation of transcription by RNA polymerase II"/>
    <property type="evidence" value="ECO:0007669"/>
    <property type="project" value="InterPro"/>
</dbReference>
<name>A0A226EKS9_FOLCA</name>
<comment type="subunit">
    <text evidence="6">Component of the Mediator complex.</text>
</comment>
<keyword evidence="4 6" id="KW-0804">Transcription</keyword>
<evidence type="ECO:0000256" key="4">
    <source>
        <dbReference type="ARBA" id="ARBA00023163"/>
    </source>
</evidence>
<evidence type="ECO:0000313" key="8">
    <source>
        <dbReference type="Proteomes" id="UP000198287"/>
    </source>
</evidence>
<dbReference type="EMBL" id="LNIX01000003">
    <property type="protein sequence ID" value="OXA57818.1"/>
    <property type="molecule type" value="Genomic_DNA"/>
</dbReference>
<organism evidence="7 8">
    <name type="scientific">Folsomia candida</name>
    <name type="common">Springtail</name>
    <dbReference type="NCBI Taxonomy" id="158441"/>
    <lineage>
        <taxon>Eukaryota</taxon>
        <taxon>Metazoa</taxon>
        <taxon>Ecdysozoa</taxon>
        <taxon>Arthropoda</taxon>
        <taxon>Hexapoda</taxon>
        <taxon>Collembola</taxon>
        <taxon>Entomobryomorpha</taxon>
        <taxon>Isotomoidea</taxon>
        <taxon>Isotomidae</taxon>
        <taxon>Proisotominae</taxon>
        <taxon>Folsomia</taxon>
    </lineage>
</organism>
<proteinExistence type="inferred from homology"/>
<dbReference type="Gene3D" id="2.40.320.10">
    <property type="entry name" value="Hypothetical Protein Pfu-838710-001"/>
    <property type="match status" value="1"/>
</dbReference>
<dbReference type="InterPro" id="IPR019095">
    <property type="entry name" value="Mediator_Med18"/>
</dbReference>
<dbReference type="GO" id="GO:0003712">
    <property type="term" value="F:transcription coregulator activity"/>
    <property type="evidence" value="ECO:0007669"/>
    <property type="project" value="InterPro"/>
</dbReference>
<sequence>MDSLEPSAKQQELQSLSALDTLTSAMKSNIIPNQEYLLQGSIFDNSVDVLLHRLRGLCDNVDSGPETFHDHEACFVLYGNPGTGQQPPPLTLRVRRALDDTSAPWHLRYMGQAEIGDKNRPTMIRSTLDVAVGSDILEFLKELGCRREFDFITKGFLFRKGRLKIIVGKVYRYESGKSSQELEPVTQSHYVEMSVVAPTGQDTVGDDMKTLAEQLKPLIFLKKEK</sequence>
<keyword evidence="5 6" id="KW-0539">Nucleus</keyword>
<evidence type="ECO:0000256" key="2">
    <source>
        <dbReference type="ARBA" id="ARBA00009814"/>
    </source>
</evidence>
<accession>A0A226EKS9</accession>
<dbReference type="GO" id="GO:0006369">
    <property type="term" value="P:termination of RNA polymerase II transcription"/>
    <property type="evidence" value="ECO:0007669"/>
    <property type="project" value="TreeGrafter"/>
</dbReference>